<protein>
    <recommendedName>
        <fullName evidence="5">Lipoprotein</fullName>
    </recommendedName>
</protein>
<feature type="region of interest" description="Disordered" evidence="1">
    <location>
        <begin position="24"/>
        <end position="51"/>
    </location>
</feature>
<keyword evidence="2" id="KW-0732">Signal</keyword>
<gene>
    <name evidence="3" type="ORF">SAMN05661093_00787</name>
</gene>
<evidence type="ECO:0000256" key="1">
    <source>
        <dbReference type="SAM" id="MobiDB-lite"/>
    </source>
</evidence>
<evidence type="ECO:0008006" key="5">
    <source>
        <dbReference type="Google" id="ProtNLM"/>
    </source>
</evidence>
<reference evidence="3 4" key="1">
    <citation type="submission" date="2017-04" db="EMBL/GenBank/DDBJ databases">
        <authorList>
            <person name="Afonso C.L."/>
            <person name="Miller P.J."/>
            <person name="Scott M.A."/>
            <person name="Spackman E."/>
            <person name="Goraichik I."/>
            <person name="Dimitrov K.M."/>
            <person name="Suarez D.L."/>
            <person name="Swayne D.E."/>
        </authorList>
    </citation>
    <scope>NUCLEOTIDE SEQUENCE [LARGE SCALE GENOMIC DNA]</scope>
    <source>
        <strain evidence="3 4">DSM 43828</strain>
    </source>
</reference>
<dbReference type="Proteomes" id="UP000192674">
    <property type="component" value="Unassembled WGS sequence"/>
</dbReference>
<dbReference type="OrthoDB" id="3637445at2"/>
<organism evidence="3 4">
    <name type="scientific">Kibdelosporangium aridum</name>
    <dbReference type="NCBI Taxonomy" id="2030"/>
    <lineage>
        <taxon>Bacteria</taxon>
        <taxon>Bacillati</taxon>
        <taxon>Actinomycetota</taxon>
        <taxon>Actinomycetes</taxon>
        <taxon>Pseudonocardiales</taxon>
        <taxon>Pseudonocardiaceae</taxon>
        <taxon>Kibdelosporangium</taxon>
    </lineage>
</organism>
<feature type="signal peptide" evidence="2">
    <location>
        <begin position="1"/>
        <end position="17"/>
    </location>
</feature>
<feature type="chain" id="PRO_5038353656" description="Lipoprotein" evidence="2">
    <location>
        <begin position="18"/>
        <end position="143"/>
    </location>
</feature>
<accession>A0A1W2AFT3</accession>
<sequence>MNRPAVLAVPTALLALALSGCGSKETGSPVPVQNENQNQPGTSAAATDTKEDTSAAADVKITQCLNKSYGQDVTLEVTNSTAQDQRYVVGVNITDAAGGKSEARFAKNRMTPGQTITEKIPGDTPLKGEIKCEIGEAKRLPPK</sequence>
<dbReference type="RefSeq" id="WP_084424609.1">
    <property type="nucleotide sequence ID" value="NZ_FWXV01000001.1"/>
</dbReference>
<proteinExistence type="predicted"/>
<dbReference type="AlphaFoldDB" id="A0A1W2AFT3"/>
<evidence type="ECO:0000313" key="3">
    <source>
        <dbReference type="EMBL" id="SMC59579.1"/>
    </source>
</evidence>
<name>A0A1W2AFT3_KIBAR</name>
<evidence type="ECO:0000256" key="2">
    <source>
        <dbReference type="SAM" id="SignalP"/>
    </source>
</evidence>
<dbReference type="PROSITE" id="PS51257">
    <property type="entry name" value="PROKAR_LIPOPROTEIN"/>
    <property type="match status" value="1"/>
</dbReference>
<feature type="compositionally biased region" description="Polar residues" evidence="1">
    <location>
        <begin position="31"/>
        <end position="46"/>
    </location>
</feature>
<dbReference type="EMBL" id="FWXV01000001">
    <property type="protein sequence ID" value="SMC59579.1"/>
    <property type="molecule type" value="Genomic_DNA"/>
</dbReference>
<evidence type="ECO:0000313" key="4">
    <source>
        <dbReference type="Proteomes" id="UP000192674"/>
    </source>
</evidence>
<keyword evidence="4" id="KW-1185">Reference proteome</keyword>